<dbReference type="InterPro" id="IPR004045">
    <property type="entry name" value="Glutathione_S-Trfase_N"/>
</dbReference>
<dbReference type="SFLD" id="SFLDS00019">
    <property type="entry name" value="Glutathione_Transferase_(cytos"/>
    <property type="match status" value="1"/>
</dbReference>
<dbReference type="SUPFAM" id="SSF52833">
    <property type="entry name" value="Thioredoxin-like"/>
    <property type="match status" value="1"/>
</dbReference>
<organism evidence="7 8">
    <name type="scientific">Vineibacter terrae</name>
    <dbReference type="NCBI Taxonomy" id="2586908"/>
    <lineage>
        <taxon>Bacteria</taxon>
        <taxon>Pseudomonadati</taxon>
        <taxon>Pseudomonadota</taxon>
        <taxon>Alphaproteobacteria</taxon>
        <taxon>Hyphomicrobiales</taxon>
        <taxon>Vineibacter</taxon>
    </lineage>
</organism>
<dbReference type="Proteomes" id="UP000321638">
    <property type="component" value="Unassembled WGS sequence"/>
</dbReference>
<dbReference type="InterPro" id="IPR010987">
    <property type="entry name" value="Glutathione-S-Trfase_C-like"/>
</dbReference>
<dbReference type="PANTHER" id="PTHR44051:SF8">
    <property type="entry name" value="GLUTATHIONE S-TRANSFERASE GSTA"/>
    <property type="match status" value="1"/>
</dbReference>
<dbReference type="InterPro" id="IPR004046">
    <property type="entry name" value="GST_C"/>
</dbReference>
<evidence type="ECO:0000256" key="3">
    <source>
        <dbReference type="RuleBase" id="RU003494"/>
    </source>
</evidence>
<accession>A0A5C8PHB6</accession>
<dbReference type="SUPFAM" id="SSF47616">
    <property type="entry name" value="GST C-terminal domain-like"/>
    <property type="match status" value="1"/>
</dbReference>
<evidence type="ECO:0000256" key="1">
    <source>
        <dbReference type="ARBA" id="ARBA00007409"/>
    </source>
</evidence>
<dbReference type="PROSITE" id="PS50404">
    <property type="entry name" value="GST_NTER"/>
    <property type="match status" value="1"/>
</dbReference>
<dbReference type="Pfam" id="PF02798">
    <property type="entry name" value="GST_N"/>
    <property type="match status" value="1"/>
</dbReference>
<feature type="domain" description="GST C-terminal" evidence="6">
    <location>
        <begin position="178"/>
        <end position="292"/>
    </location>
</feature>
<dbReference type="EMBL" id="VDUZ01000032">
    <property type="protein sequence ID" value="TXL72581.1"/>
    <property type="molecule type" value="Genomic_DNA"/>
</dbReference>
<dbReference type="InterPro" id="IPR036249">
    <property type="entry name" value="Thioredoxin-like_sf"/>
</dbReference>
<comment type="similarity">
    <text evidence="1 3">Belongs to the GST superfamily.</text>
</comment>
<dbReference type="SFLD" id="SFLDG00358">
    <property type="entry name" value="Main_(cytGST)"/>
    <property type="match status" value="1"/>
</dbReference>
<dbReference type="InterPro" id="IPR036282">
    <property type="entry name" value="Glutathione-S-Trfase_C_sf"/>
</dbReference>
<reference evidence="7 8" key="1">
    <citation type="submission" date="2019-06" db="EMBL/GenBank/DDBJ databases">
        <title>New taxonomy in bacterial strain CC-CFT640, isolated from vineyard.</title>
        <authorList>
            <person name="Lin S.-Y."/>
            <person name="Tsai C.-F."/>
            <person name="Young C.-C."/>
        </authorList>
    </citation>
    <scope>NUCLEOTIDE SEQUENCE [LARGE SCALE GENOMIC DNA]</scope>
    <source>
        <strain evidence="7 8">CC-CFT640</strain>
    </source>
</reference>
<feature type="region of interest" description="Disordered" evidence="4">
    <location>
        <begin position="1"/>
        <end position="58"/>
    </location>
</feature>
<keyword evidence="8" id="KW-1185">Reference proteome</keyword>
<dbReference type="Pfam" id="PF00043">
    <property type="entry name" value="GST_C"/>
    <property type="match status" value="1"/>
</dbReference>
<sequence length="292" mass="31745">MSSAPPPAPALMWCASRSASKASPTSSPISSRGWPRPAPARRKRRNRRCLPSSCESPPSSAGFFIAPPHAASLNVHPPGMRHGDDTIKGSEETMAKVKIYGPVQSRAARVLWCARECGIEFEHLGTDSKALKADPDFARINPNGKVPAMVDGDLALFESMAINLYLAHKYGEALWPATVEDEARVYQWSFWGMTEVEKSLLTIVIDMFMTPPDKKNPQAVEGAKAALAAPLKVLNDALKGKQYLLGDNFTIADLNLAAIMAWAKLAKIDMTGNGDAANWLDRCLSRPAFRGK</sequence>
<evidence type="ECO:0000256" key="4">
    <source>
        <dbReference type="SAM" id="MobiDB-lite"/>
    </source>
</evidence>
<evidence type="ECO:0000256" key="2">
    <source>
        <dbReference type="ARBA" id="ARBA00022679"/>
    </source>
</evidence>
<proteinExistence type="inferred from homology"/>
<evidence type="ECO:0000313" key="7">
    <source>
        <dbReference type="EMBL" id="TXL72581.1"/>
    </source>
</evidence>
<feature type="compositionally biased region" description="Low complexity" evidence="4">
    <location>
        <begin position="49"/>
        <end position="58"/>
    </location>
</feature>
<dbReference type="AlphaFoldDB" id="A0A5C8PHB6"/>
<dbReference type="PROSITE" id="PS50405">
    <property type="entry name" value="GST_CTER"/>
    <property type="match status" value="1"/>
</dbReference>
<name>A0A5C8PHB6_9HYPH</name>
<dbReference type="OrthoDB" id="9810080at2"/>
<dbReference type="PANTHER" id="PTHR44051">
    <property type="entry name" value="GLUTATHIONE S-TRANSFERASE-RELATED"/>
    <property type="match status" value="1"/>
</dbReference>
<feature type="domain" description="GST N-terminal" evidence="5">
    <location>
        <begin position="94"/>
        <end position="174"/>
    </location>
</feature>
<gene>
    <name evidence="7" type="ORF">FHP25_25125</name>
</gene>
<feature type="compositionally biased region" description="Low complexity" evidence="4">
    <location>
        <begin position="15"/>
        <end position="35"/>
    </location>
</feature>
<protein>
    <submittedName>
        <fullName evidence="7">Glutathione S-transferase family protein</fullName>
    </submittedName>
</protein>
<evidence type="ECO:0000259" key="5">
    <source>
        <dbReference type="PROSITE" id="PS50404"/>
    </source>
</evidence>
<evidence type="ECO:0000313" key="8">
    <source>
        <dbReference type="Proteomes" id="UP000321638"/>
    </source>
</evidence>
<dbReference type="SFLD" id="SFLDG01150">
    <property type="entry name" value="Main.1:_Beta-like"/>
    <property type="match status" value="1"/>
</dbReference>
<keyword evidence="2 7" id="KW-0808">Transferase</keyword>
<dbReference type="InterPro" id="IPR040079">
    <property type="entry name" value="Glutathione_S-Trfase"/>
</dbReference>
<dbReference type="GO" id="GO:0016740">
    <property type="term" value="F:transferase activity"/>
    <property type="evidence" value="ECO:0007669"/>
    <property type="project" value="UniProtKB-KW"/>
</dbReference>
<comment type="caution">
    <text evidence="7">The sequence shown here is derived from an EMBL/GenBank/DDBJ whole genome shotgun (WGS) entry which is preliminary data.</text>
</comment>
<evidence type="ECO:0000259" key="6">
    <source>
        <dbReference type="PROSITE" id="PS50405"/>
    </source>
</evidence>
<dbReference type="FunFam" id="3.40.30.10:FF:000039">
    <property type="entry name" value="Glutathione S-transferase domain"/>
    <property type="match status" value="1"/>
</dbReference>
<dbReference type="Gene3D" id="3.40.30.10">
    <property type="entry name" value="Glutaredoxin"/>
    <property type="match status" value="1"/>
</dbReference>
<dbReference type="CDD" id="cd03046">
    <property type="entry name" value="GST_N_GTT1_like"/>
    <property type="match status" value="1"/>
</dbReference>
<feature type="compositionally biased region" description="Basic residues" evidence="4">
    <location>
        <begin position="39"/>
        <end position="48"/>
    </location>
</feature>
<dbReference type="Gene3D" id="1.20.1050.10">
    <property type="match status" value="1"/>
</dbReference>